<protein>
    <recommendedName>
        <fullName evidence="4">Outer membrane protein beta-barrel domain-containing protein</fullName>
    </recommendedName>
</protein>
<organism evidence="2 3">
    <name type="scientific">Reichenbachiella ulvae</name>
    <dbReference type="NCBI Taxonomy" id="2980104"/>
    <lineage>
        <taxon>Bacteria</taxon>
        <taxon>Pseudomonadati</taxon>
        <taxon>Bacteroidota</taxon>
        <taxon>Cytophagia</taxon>
        <taxon>Cytophagales</taxon>
        <taxon>Reichenbachiellaceae</taxon>
        <taxon>Reichenbachiella</taxon>
    </lineage>
</organism>
<reference evidence="2 3" key="1">
    <citation type="submission" date="2022-10" db="EMBL/GenBank/DDBJ databases">
        <title>Comparative genomics and taxonomic characterization of three novel marine species of genus Reichenbachiella exhibiting antioxidant and polysaccharide degradation activities.</title>
        <authorList>
            <person name="Muhammad N."/>
            <person name="Lee Y.-J."/>
            <person name="Ko J."/>
            <person name="Kim S.-G."/>
        </authorList>
    </citation>
    <scope>NUCLEOTIDE SEQUENCE [LARGE SCALE GENOMIC DNA]</scope>
    <source>
        <strain evidence="2 3">ABR2-5</strain>
    </source>
</reference>
<evidence type="ECO:0000313" key="2">
    <source>
        <dbReference type="EMBL" id="MCV9387543.1"/>
    </source>
</evidence>
<evidence type="ECO:0000256" key="1">
    <source>
        <dbReference type="SAM" id="SignalP"/>
    </source>
</evidence>
<keyword evidence="1" id="KW-0732">Signal</keyword>
<comment type="caution">
    <text evidence="2">The sequence shown here is derived from an EMBL/GenBank/DDBJ whole genome shotgun (WGS) entry which is preliminary data.</text>
</comment>
<evidence type="ECO:0000313" key="3">
    <source>
        <dbReference type="Proteomes" id="UP001300692"/>
    </source>
</evidence>
<keyword evidence="3" id="KW-1185">Reference proteome</keyword>
<accession>A0ABT3CV45</accession>
<evidence type="ECO:0008006" key="4">
    <source>
        <dbReference type="Google" id="ProtNLM"/>
    </source>
</evidence>
<proteinExistence type="predicted"/>
<dbReference type="RefSeq" id="WP_264138364.1">
    <property type="nucleotide sequence ID" value="NZ_JAOYOD010000001.1"/>
</dbReference>
<feature type="signal peptide" evidence="1">
    <location>
        <begin position="1"/>
        <end position="19"/>
    </location>
</feature>
<gene>
    <name evidence="2" type="ORF">N7U62_12760</name>
</gene>
<dbReference type="EMBL" id="JAOYOD010000001">
    <property type="protein sequence ID" value="MCV9387543.1"/>
    <property type="molecule type" value="Genomic_DNA"/>
</dbReference>
<feature type="chain" id="PRO_5045957050" description="Outer membrane protein beta-barrel domain-containing protein" evidence="1">
    <location>
        <begin position="20"/>
        <end position="223"/>
    </location>
</feature>
<name>A0ABT3CV45_9BACT</name>
<sequence>MRITLFILLFFSTLQSALGQDSLQTKKEKELLTGLGSGFYQGDLETGLSNGQLLLTLGIKLNKNKRLNSNILLNFGMLQGNQLDYSFDDGSGTPTTPNESFNTDYFSINYELHFNIIHRERFQVYFSQGIGIMRFTPKDEEGNSLIDQPVSRPIGEDYRNLTIMLPSQIGLCYYLANDFGIGLQAGYFNTLTDYLDNLSSWGEKTGNDNVLFYRLNLNIPIRF</sequence>
<dbReference type="Proteomes" id="UP001300692">
    <property type="component" value="Unassembled WGS sequence"/>
</dbReference>